<dbReference type="OrthoDB" id="3649432at2759"/>
<evidence type="ECO:0000313" key="3">
    <source>
        <dbReference type="Proteomes" id="UP000073492"/>
    </source>
</evidence>
<accession>A0A139IM35</accession>
<evidence type="ECO:0000256" key="1">
    <source>
        <dbReference type="SAM" id="MobiDB-lite"/>
    </source>
</evidence>
<feature type="compositionally biased region" description="Acidic residues" evidence="1">
    <location>
        <begin position="350"/>
        <end position="360"/>
    </location>
</feature>
<dbReference type="EMBL" id="LFZO01000050">
    <property type="protein sequence ID" value="KXT15813.1"/>
    <property type="molecule type" value="Genomic_DNA"/>
</dbReference>
<organism evidence="2 3">
    <name type="scientific">Pseudocercospora musae</name>
    <dbReference type="NCBI Taxonomy" id="113226"/>
    <lineage>
        <taxon>Eukaryota</taxon>
        <taxon>Fungi</taxon>
        <taxon>Dikarya</taxon>
        <taxon>Ascomycota</taxon>
        <taxon>Pezizomycotina</taxon>
        <taxon>Dothideomycetes</taxon>
        <taxon>Dothideomycetidae</taxon>
        <taxon>Mycosphaerellales</taxon>
        <taxon>Mycosphaerellaceae</taxon>
        <taxon>Pseudocercospora</taxon>
    </lineage>
</organism>
<feature type="region of interest" description="Disordered" evidence="1">
    <location>
        <begin position="227"/>
        <end position="378"/>
    </location>
</feature>
<comment type="caution">
    <text evidence="2">The sequence shown here is derived from an EMBL/GenBank/DDBJ whole genome shotgun (WGS) entry which is preliminary data.</text>
</comment>
<gene>
    <name evidence="2" type="ORF">AC579_6266</name>
</gene>
<reference evidence="2 3" key="1">
    <citation type="submission" date="2015-07" db="EMBL/GenBank/DDBJ databases">
        <title>Comparative genomics of the Sigatoka disease complex on banana suggests a link between parallel evolutionary changes in Pseudocercospora fijiensis and Pseudocercospora eumusae and increased virulence on the banana host.</title>
        <authorList>
            <person name="Chang T.-C."/>
            <person name="Salvucci A."/>
            <person name="Crous P.W."/>
            <person name="Stergiopoulos I."/>
        </authorList>
    </citation>
    <scope>NUCLEOTIDE SEQUENCE [LARGE SCALE GENOMIC DNA]</scope>
    <source>
        <strain evidence="2 3">CBS 116634</strain>
    </source>
</reference>
<protein>
    <submittedName>
        <fullName evidence="2">Uncharacterized protein</fullName>
    </submittedName>
</protein>
<sequence length="398" mass="43688">MEVSSHLSPQQPTCLLCHTINTTIEATQRTSHGPPKQILAMSRNGHKAADTKAPIDARINSCFTAIEDGMNARFAAVQSGIDSIGEAYNQVAEGCTDIERRLEALEHSLNDTRTRQFETTSTIKQVKGIKQKVDSFEFDIKTLINGRLNEHDKAIKEITQSQGLEDVDEVLQSVLLRLQKLEKAPSREKSQFTTANLSTTALAQGLLDRLKNGDKIEDEQLSRSLVTELRSSSSSSSSSTTTTTTQPVRHINTPPKAPTPEPEPSQLQPQRKPKLPAGMPSKVPFGYRKPDAQQIAARKHQTEAAREARARKRKRPSSSAKAGLPAEDDDGARSSGVKRSRPLSSRPETDDNLVIDEGFGEGEHRRRSGRAPKPAQLAAGTVSWAEARVLTKQRLGRI</sequence>
<name>A0A139IM35_9PEZI</name>
<dbReference type="AlphaFoldDB" id="A0A139IM35"/>
<dbReference type="Proteomes" id="UP000073492">
    <property type="component" value="Unassembled WGS sequence"/>
</dbReference>
<evidence type="ECO:0000313" key="2">
    <source>
        <dbReference type="EMBL" id="KXT15813.1"/>
    </source>
</evidence>
<proteinExistence type="predicted"/>
<feature type="compositionally biased region" description="Low complexity" evidence="1">
    <location>
        <begin position="231"/>
        <end position="245"/>
    </location>
</feature>
<keyword evidence="3" id="KW-1185">Reference proteome</keyword>